<dbReference type="EMBL" id="JANBUW010000306">
    <property type="protein sequence ID" value="KAJ2847491.1"/>
    <property type="molecule type" value="Genomic_DNA"/>
</dbReference>
<feature type="region of interest" description="Disordered" evidence="1">
    <location>
        <begin position="40"/>
        <end position="60"/>
    </location>
</feature>
<evidence type="ECO:0008006" key="4">
    <source>
        <dbReference type="Google" id="ProtNLM"/>
    </source>
</evidence>
<keyword evidence="3" id="KW-1185">Reference proteome</keyword>
<name>A0A9W8I729_9FUNG</name>
<reference evidence="2" key="1">
    <citation type="submission" date="2022-07" db="EMBL/GenBank/DDBJ databases">
        <title>Phylogenomic reconstructions and comparative analyses of Kickxellomycotina fungi.</title>
        <authorList>
            <person name="Reynolds N.K."/>
            <person name="Stajich J.E."/>
            <person name="Barry K."/>
            <person name="Grigoriev I.V."/>
            <person name="Crous P."/>
            <person name="Smith M.E."/>
        </authorList>
    </citation>
    <scope>NUCLEOTIDE SEQUENCE</scope>
    <source>
        <strain evidence="2">NRRL 1566</strain>
    </source>
</reference>
<sequence length="230" mass="25790">MTHDSANNQLNLALKKNAPLSFNHPLVSSILQDEAMCNLEPRSATEPPNSSAKKRVPARSPTMGGIRRIMRRAHTPEGLVLHYESRLRSFLGFDTSDSTEALLSDDEEWQVIDMEEGMFSPFARDVIFDEGDMVILSKALLQAQQSSSHRSSSIAAGVESSLVTEWPIQDSFTRLIVHTMCRYYGLVSFSDTLDSGKCVLHICHPHFFSNSQEVGVPKVTFYQYLYNDSN</sequence>
<gene>
    <name evidence="2" type="ORF">IWW36_003833</name>
</gene>
<accession>A0A9W8I729</accession>
<evidence type="ECO:0000256" key="1">
    <source>
        <dbReference type="SAM" id="MobiDB-lite"/>
    </source>
</evidence>
<evidence type="ECO:0000313" key="2">
    <source>
        <dbReference type="EMBL" id="KAJ2847491.1"/>
    </source>
</evidence>
<dbReference type="OrthoDB" id="10256743at2759"/>
<dbReference type="GO" id="GO:0003676">
    <property type="term" value="F:nucleic acid binding"/>
    <property type="evidence" value="ECO:0007669"/>
    <property type="project" value="InterPro"/>
</dbReference>
<dbReference type="CDD" id="cd02325">
    <property type="entry name" value="R3H"/>
    <property type="match status" value="1"/>
</dbReference>
<dbReference type="Proteomes" id="UP001139887">
    <property type="component" value="Unassembled WGS sequence"/>
</dbReference>
<proteinExistence type="predicted"/>
<organism evidence="2 3">
    <name type="scientific">Coemansia brasiliensis</name>
    <dbReference type="NCBI Taxonomy" id="2650707"/>
    <lineage>
        <taxon>Eukaryota</taxon>
        <taxon>Fungi</taxon>
        <taxon>Fungi incertae sedis</taxon>
        <taxon>Zoopagomycota</taxon>
        <taxon>Kickxellomycotina</taxon>
        <taxon>Kickxellomycetes</taxon>
        <taxon>Kickxellales</taxon>
        <taxon>Kickxellaceae</taxon>
        <taxon>Coemansia</taxon>
    </lineage>
</organism>
<dbReference type="InterPro" id="IPR036867">
    <property type="entry name" value="R3H_dom_sf"/>
</dbReference>
<dbReference type="SUPFAM" id="SSF82708">
    <property type="entry name" value="R3H domain"/>
    <property type="match status" value="1"/>
</dbReference>
<dbReference type="AlphaFoldDB" id="A0A9W8I729"/>
<evidence type="ECO:0000313" key="3">
    <source>
        <dbReference type="Proteomes" id="UP001139887"/>
    </source>
</evidence>
<protein>
    <recommendedName>
        <fullName evidence="4">R3H domain-containing protein</fullName>
    </recommendedName>
</protein>
<comment type="caution">
    <text evidence="2">The sequence shown here is derived from an EMBL/GenBank/DDBJ whole genome shotgun (WGS) entry which is preliminary data.</text>
</comment>